<dbReference type="EMBL" id="JANCYU010000035">
    <property type="protein sequence ID" value="KAK4525920.1"/>
    <property type="molecule type" value="Genomic_DNA"/>
</dbReference>
<evidence type="ECO:0000256" key="8">
    <source>
        <dbReference type="ARBA" id="ARBA00022840"/>
    </source>
</evidence>
<comment type="similarity">
    <text evidence="2">Belongs to the TsaE family.</text>
</comment>
<evidence type="ECO:0000256" key="6">
    <source>
        <dbReference type="ARBA" id="ARBA00022723"/>
    </source>
</evidence>
<dbReference type="InterPro" id="IPR027417">
    <property type="entry name" value="P-loop_NTPase"/>
</dbReference>
<evidence type="ECO:0000256" key="4">
    <source>
        <dbReference type="ARBA" id="ARBA00022490"/>
    </source>
</evidence>
<evidence type="ECO:0000256" key="7">
    <source>
        <dbReference type="ARBA" id="ARBA00022741"/>
    </source>
</evidence>
<dbReference type="GO" id="GO:0005737">
    <property type="term" value="C:cytoplasm"/>
    <property type="evidence" value="ECO:0007669"/>
    <property type="project" value="UniProtKB-SubCell"/>
</dbReference>
<reference evidence="11 12" key="1">
    <citation type="submission" date="2022-07" db="EMBL/GenBank/DDBJ databases">
        <title>Genome-wide signatures of adaptation to extreme environments.</title>
        <authorList>
            <person name="Cho C.H."/>
            <person name="Yoon H.S."/>
        </authorList>
    </citation>
    <scope>NUCLEOTIDE SEQUENCE [LARGE SCALE GENOMIC DNA]</scope>
    <source>
        <strain evidence="11 12">108.79 E11</strain>
    </source>
</reference>
<keyword evidence="7" id="KW-0547">Nucleotide-binding</keyword>
<evidence type="ECO:0000313" key="11">
    <source>
        <dbReference type="EMBL" id="KAK4525920.1"/>
    </source>
</evidence>
<dbReference type="Pfam" id="PF02367">
    <property type="entry name" value="TsaE"/>
    <property type="match status" value="1"/>
</dbReference>
<evidence type="ECO:0000256" key="5">
    <source>
        <dbReference type="ARBA" id="ARBA00022694"/>
    </source>
</evidence>
<comment type="caution">
    <text evidence="11">The sequence shown here is derived from an EMBL/GenBank/DDBJ whole genome shotgun (WGS) entry which is preliminary data.</text>
</comment>
<keyword evidence="5" id="KW-0819">tRNA processing</keyword>
<organism evidence="11 12">
    <name type="scientific">Galdieria yellowstonensis</name>
    <dbReference type="NCBI Taxonomy" id="3028027"/>
    <lineage>
        <taxon>Eukaryota</taxon>
        <taxon>Rhodophyta</taxon>
        <taxon>Bangiophyceae</taxon>
        <taxon>Galdieriales</taxon>
        <taxon>Galdieriaceae</taxon>
        <taxon>Galdieria</taxon>
    </lineage>
</organism>
<keyword evidence="6" id="KW-0479">Metal-binding</keyword>
<dbReference type="InterPro" id="IPR003442">
    <property type="entry name" value="T6A_TsaE"/>
</dbReference>
<dbReference type="GO" id="GO:0046872">
    <property type="term" value="F:metal ion binding"/>
    <property type="evidence" value="ECO:0007669"/>
    <property type="project" value="UniProtKB-KW"/>
</dbReference>
<dbReference type="NCBIfam" id="TIGR00150">
    <property type="entry name" value="T6A_YjeE"/>
    <property type="match status" value="1"/>
</dbReference>
<evidence type="ECO:0000313" key="12">
    <source>
        <dbReference type="Proteomes" id="UP001300502"/>
    </source>
</evidence>
<proteinExistence type="inferred from homology"/>
<evidence type="ECO:0000256" key="9">
    <source>
        <dbReference type="ARBA" id="ARBA00022842"/>
    </source>
</evidence>
<evidence type="ECO:0000256" key="1">
    <source>
        <dbReference type="ARBA" id="ARBA00004496"/>
    </source>
</evidence>
<dbReference type="Proteomes" id="UP001300502">
    <property type="component" value="Unassembled WGS sequence"/>
</dbReference>
<evidence type="ECO:0000256" key="10">
    <source>
        <dbReference type="ARBA" id="ARBA00032441"/>
    </source>
</evidence>
<dbReference type="SUPFAM" id="SSF52540">
    <property type="entry name" value="P-loop containing nucleoside triphosphate hydrolases"/>
    <property type="match status" value="1"/>
</dbReference>
<keyword evidence="12" id="KW-1185">Reference proteome</keyword>
<accession>A0AAV9IEX0</accession>
<keyword evidence="9" id="KW-0460">Magnesium</keyword>
<name>A0AAV9IEX0_9RHOD</name>
<keyword evidence="4" id="KW-0963">Cytoplasm</keyword>
<gene>
    <name evidence="11" type="ORF">GAYE_SCF18G3829</name>
</gene>
<dbReference type="GO" id="GO:0005524">
    <property type="term" value="F:ATP binding"/>
    <property type="evidence" value="ECO:0007669"/>
    <property type="project" value="UniProtKB-KW"/>
</dbReference>
<keyword evidence="8" id="KW-0067">ATP-binding</keyword>
<dbReference type="GO" id="GO:0002949">
    <property type="term" value="P:tRNA threonylcarbamoyladenosine modification"/>
    <property type="evidence" value="ECO:0007669"/>
    <property type="project" value="InterPro"/>
</dbReference>
<sequence>MNGSKSSGLCFLGQTSTVISVSRWMKPLQRREIDLLARRKMKLFVFRGLRKESSTTHIKNTGCCQHLSNNVVSKAIVLREEQETEKLASIVADNVTYGDVILLYGDFGTGKTTFARAFIRKILCDPLLSVPSPSYLLMNEYETTREIQGQVKKFFIYHLDLWRIESCESLPFLDLQGILQRGVCLIEWPAAIENSLPYNKLVLRFSFLDEGRKVELSMFGPNWHELQECISRF</sequence>
<comment type="subcellular location">
    <subcellularLocation>
        <location evidence="1">Cytoplasm</location>
    </subcellularLocation>
</comment>
<dbReference type="Gene3D" id="3.40.50.300">
    <property type="entry name" value="P-loop containing nucleotide triphosphate hydrolases"/>
    <property type="match status" value="1"/>
</dbReference>
<evidence type="ECO:0000256" key="3">
    <source>
        <dbReference type="ARBA" id="ARBA00019010"/>
    </source>
</evidence>
<dbReference type="PANTHER" id="PTHR33540">
    <property type="entry name" value="TRNA THREONYLCARBAMOYLADENOSINE BIOSYNTHESIS PROTEIN TSAE"/>
    <property type="match status" value="1"/>
</dbReference>
<dbReference type="AlphaFoldDB" id="A0AAV9IEX0"/>
<evidence type="ECO:0000256" key="2">
    <source>
        <dbReference type="ARBA" id="ARBA00007599"/>
    </source>
</evidence>
<protein>
    <recommendedName>
        <fullName evidence="3">tRNA threonylcarbamoyladenosine biosynthesis protein TsaE</fullName>
    </recommendedName>
    <alternativeName>
        <fullName evidence="10">t(6)A37 threonylcarbamoyladenosine biosynthesis protein TsaE</fullName>
    </alternativeName>
</protein>
<dbReference type="PANTHER" id="PTHR33540:SF2">
    <property type="entry name" value="TRNA THREONYLCARBAMOYLADENOSINE BIOSYNTHESIS PROTEIN TSAE"/>
    <property type="match status" value="1"/>
</dbReference>